<dbReference type="InterPro" id="IPR010982">
    <property type="entry name" value="Lambda_DNA-bd_dom_sf"/>
</dbReference>
<dbReference type="PROSITE" id="PS50943">
    <property type="entry name" value="HTH_CROC1"/>
    <property type="match status" value="1"/>
</dbReference>
<keyword evidence="2" id="KW-1133">Transmembrane helix</keyword>
<dbReference type="GO" id="GO:0003677">
    <property type="term" value="F:DNA binding"/>
    <property type="evidence" value="ECO:0007669"/>
    <property type="project" value="UniProtKB-KW"/>
</dbReference>
<keyword evidence="2" id="KW-0472">Membrane</keyword>
<dbReference type="Gene3D" id="1.10.260.40">
    <property type="entry name" value="lambda repressor-like DNA-binding domains"/>
    <property type="match status" value="1"/>
</dbReference>
<keyword evidence="1" id="KW-0238">DNA-binding</keyword>
<reference evidence="4" key="1">
    <citation type="submission" date="2020-10" db="EMBL/GenBank/DDBJ databases">
        <authorList>
            <person name="Gilroy R."/>
        </authorList>
    </citation>
    <scope>NUCLEOTIDE SEQUENCE</scope>
    <source>
        <strain evidence="4">CHK188-20938</strain>
    </source>
</reference>
<evidence type="ECO:0000256" key="1">
    <source>
        <dbReference type="ARBA" id="ARBA00023125"/>
    </source>
</evidence>
<feature type="domain" description="HTH cro/C1-type" evidence="3">
    <location>
        <begin position="10"/>
        <end position="64"/>
    </location>
</feature>
<dbReference type="PANTHER" id="PTHR46558">
    <property type="entry name" value="TRACRIPTIONAL REGULATORY PROTEIN-RELATED-RELATED"/>
    <property type="match status" value="1"/>
</dbReference>
<feature type="transmembrane region" description="Helical" evidence="2">
    <location>
        <begin position="132"/>
        <end position="156"/>
    </location>
</feature>
<dbReference type="EMBL" id="DVOO01000009">
    <property type="protein sequence ID" value="HIV24619.1"/>
    <property type="molecule type" value="Genomic_DNA"/>
</dbReference>
<evidence type="ECO:0000313" key="5">
    <source>
        <dbReference type="Proteomes" id="UP000824169"/>
    </source>
</evidence>
<feature type="transmembrane region" description="Helical" evidence="2">
    <location>
        <begin position="100"/>
        <end position="120"/>
    </location>
</feature>
<dbReference type="CDD" id="cd00093">
    <property type="entry name" value="HTH_XRE"/>
    <property type="match status" value="1"/>
</dbReference>
<dbReference type="Pfam" id="PF01381">
    <property type="entry name" value="HTH_3"/>
    <property type="match status" value="1"/>
</dbReference>
<organism evidence="4 5">
    <name type="scientific">Candidatus Scatomonas pullistercoris</name>
    <dbReference type="NCBI Taxonomy" id="2840920"/>
    <lineage>
        <taxon>Bacteria</taxon>
        <taxon>Bacillati</taxon>
        <taxon>Bacillota</taxon>
        <taxon>Clostridia</taxon>
        <taxon>Lachnospirales</taxon>
        <taxon>Lachnospiraceae</taxon>
        <taxon>Lachnospiraceae incertae sedis</taxon>
        <taxon>Candidatus Scatomonas</taxon>
    </lineage>
</organism>
<evidence type="ECO:0000259" key="3">
    <source>
        <dbReference type="PROSITE" id="PS50943"/>
    </source>
</evidence>
<dbReference type="SUPFAM" id="SSF47413">
    <property type="entry name" value="lambda repressor-like DNA-binding domains"/>
    <property type="match status" value="1"/>
</dbReference>
<reference evidence="4" key="2">
    <citation type="journal article" date="2021" name="PeerJ">
        <title>Extensive microbial diversity within the chicken gut microbiome revealed by metagenomics and culture.</title>
        <authorList>
            <person name="Gilroy R."/>
            <person name="Ravi A."/>
            <person name="Getino M."/>
            <person name="Pursley I."/>
            <person name="Horton D.L."/>
            <person name="Alikhan N.F."/>
            <person name="Baker D."/>
            <person name="Gharbi K."/>
            <person name="Hall N."/>
            <person name="Watson M."/>
            <person name="Adriaenssens E.M."/>
            <person name="Foster-Nyarko E."/>
            <person name="Jarju S."/>
            <person name="Secka A."/>
            <person name="Antonio M."/>
            <person name="Oren A."/>
            <person name="Chaudhuri R.R."/>
            <person name="La Ragione R."/>
            <person name="Hildebrand F."/>
            <person name="Pallen M.J."/>
        </authorList>
    </citation>
    <scope>NUCLEOTIDE SEQUENCE</scope>
    <source>
        <strain evidence="4">CHK188-20938</strain>
    </source>
</reference>
<protein>
    <submittedName>
        <fullName evidence="4">Helix-turn-helix domain-containing protein</fullName>
    </submittedName>
</protein>
<evidence type="ECO:0000256" key="2">
    <source>
        <dbReference type="SAM" id="Phobius"/>
    </source>
</evidence>
<name>A0A9D1P2R6_9FIRM</name>
<dbReference type="AlphaFoldDB" id="A0A9D1P2R6"/>
<gene>
    <name evidence="4" type="ORF">IAB71_02340</name>
</gene>
<accession>A0A9D1P2R6</accession>
<comment type="caution">
    <text evidence="4">The sequence shown here is derived from an EMBL/GenBank/DDBJ whole genome shotgun (WGS) entry which is preliminary data.</text>
</comment>
<sequence length="172" mass="19431">MDQRKIGEFLKGLHKEKNLTQEQLAEQLNVSSRSVSRWETGRNMPYIGLLAELAKLYDVSIPEIIDGKRRSEKMNEEVKETALKLSDYAEAVNQKIKRRLFWLTIAALLGMIVFVIIEALGLDTPGSIFERIASAGLGFVFGMLIVIALYLSGILGKIKAGRMIFRNNRRMS</sequence>
<dbReference type="Proteomes" id="UP000824169">
    <property type="component" value="Unassembled WGS sequence"/>
</dbReference>
<proteinExistence type="predicted"/>
<dbReference type="InterPro" id="IPR001387">
    <property type="entry name" value="Cro/C1-type_HTH"/>
</dbReference>
<evidence type="ECO:0000313" key="4">
    <source>
        <dbReference type="EMBL" id="HIV24619.1"/>
    </source>
</evidence>
<dbReference type="PANTHER" id="PTHR46558:SF11">
    <property type="entry name" value="HTH-TYPE TRANSCRIPTIONAL REGULATOR XRE"/>
    <property type="match status" value="1"/>
</dbReference>
<keyword evidence="2" id="KW-0812">Transmembrane</keyword>
<dbReference type="SMART" id="SM00530">
    <property type="entry name" value="HTH_XRE"/>
    <property type="match status" value="1"/>
</dbReference>